<dbReference type="SUPFAM" id="SSF54782">
    <property type="entry name" value="Porphobilinogen deaminase (hydroxymethylbilane synthase), C-terminal domain"/>
    <property type="match status" value="1"/>
</dbReference>
<dbReference type="InterPro" id="IPR022417">
    <property type="entry name" value="Porphobilin_deaminase_N"/>
</dbReference>
<evidence type="ECO:0000256" key="1">
    <source>
        <dbReference type="ARBA" id="ARBA00001916"/>
    </source>
</evidence>
<accession>A0A3T0D6I1</accession>
<dbReference type="KEGG" id="ccha:ELD05_08085"/>
<comment type="function">
    <text evidence="2">Tetrapolymerization of the monopyrrole PBG into the hydroxymethylbilane pre-uroporphyrinogen in several discrete steps.</text>
</comment>
<evidence type="ECO:0000259" key="10">
    <source>
        <dbReference type="Pfam" id="PF01379"/>
    </source>
</evidence>
<dbReference type="GO" id="GO:0006783">
    <property type="term" value="P:heme biosynthetic process"/>
    <property type="evidence" value="ECO:0007669"/>
    <property type="project" value="TreeGrafter"/>
</dbReference>
<evidence type="ECO:0000256" key="4">
    <source>
        <dbReference type="ARBA" id="ARBA00011245"/>
    </source>
</evidence>
<evidence type="ECO:0000256" key="7">
    <source>
        <dbReference type="ARBA" id="ARBA00023244"/>
    </source>
</evidence>
<feature type="domain" description="Porphobilinogen deaminase N-terminal" evidence="10">
    <location>
        <begin position="4"/>
        <end position="206"/>
    </location>
</feature>
<dbReference type="Proteomes" id="UP000282930">
    <property type="component" value="Chromosome"/>
</dbReference>
<dbReference type="SUPFAM" id="SSF53850">
    <property type="entry name" value="Periplasmic binding protein-like II"/>
    <property type="match status" value="1"/>
</dbReference>
<gene>
    <name evidence="11" type="ORF">ELD05_08085</name>
</gene>
<dbReference type="FunFam" id="3.40.190.10:FF:000005">
    <property type="entry name" value="Porphobilinogen deaminase"/>
    <property type="match status" value="1"/>
</dbReference>
<dbReference type="PIRSF" id="PIRSF001438">
    <property type="entry name" value="4pyrrol_synth_OHMeBilane_synth"/>
    <property type="match status" value="1"/>
</dbReference>
<evidence type="ECO:0000256" key="5">
    <source>
        <dbReference type="ARBA" id="ARBA00012655"/>
    </source>
</evidence>
<dbReference type="NCBIfam" id="TIGR00212">
    <property type="entry name" value="hemC"/>
    <property type="match status" value="1"/>
</dbReference>
<dbReference type="Pfam" id="PF01379">
    <property type="entry name" value="Porphobil_deam"/>
    <property type="match status" value="1"/>
</dbReference>
<evidence type="ECO:0000313" key="11">
    <source>
        <dbReference type="EMBL" id="AZT90606.1"/>
    </source>
</evidence>
<evidence type="ECO:0000256" key="3">
    <source>
        <dbReference type="ARBA" id="ARBA00005638"/>
    </source>
</evidence>
<proteinExistence type="inferred from homology"/>
<dbReference type="Gene3D" id="3.40.190.10">
    <property type="entry name" value="Periplasmic binding protein-like II"/>
    <property type="match status" value="2"/>
</dbReference>
<evidence type="ECO:0000256" key="9">
    <source>
        <dbReference type="NCBIfam" id="TIGR00212"/>
    </source>
</evidence>
<evidence type="ECO:0000256" key="6">
    <source>
        <dbReference type="ARBA" id="ARBA00022679"/>
    </source>
</evidence>
<dbReference type="PANTHER" id="PTHR11557:SF0">
    <property type="entry name" value="PORPHOBILINOGEN DEAMINASE"/>
    <property type="match status" value="1"/>
</dbReference>
<dbReference type="InterPro" id="IPR000860">
    <property type="entry name" value="HemC"/>
</dbReference>
<reference evidence="11 12" key="1">
    <citation type="submission" date="2018-12" db="EMBL/GenBank/DDBJ databases">
        <title>Genome sequence from the cellulolytic species, Caldicellulosiruptor changbaiensis.</title>
        <authorList>
            <person name="Blumer-Schuette S.E."/>
            <person name="Mendoza C."/>
        </authorList>
    </citation>
    <scope>NUCLEOTIDE SEQUENCE [LARGE SCALE GENOMIC DNA]</scope>
    <source>
        <strain evidence="11 12">CBS-Z</strain>
    </source>
</reference>
<comment type="similarity">
    <text evidence="3">Belongs to the HMBS family.</text>
</comment>
<dbReference type="AlphaFoldDB" id="A0A3T0D6I1"/>
<dbReference type="PANTHER" id="PTHR11557">
    <property type="entry name" value="PORPHOBILINOGEN DEAMINASE"/>
    <property type="match status" value="1"/>
</dbReference>
<comment type="cofactor">
    <cofactor evidence="1">
        <name>dipyrromethane</name>
        <dbReference type="ChEBI" id="CHEBI:60342"/>
    </cofactor>
</comment>
<dbReference type="InterPro" id="IPR036803">
    <property type="entry name" value="Porphobilinogen_deaminase_C_sf"/>
</dbReference>
<comment type="subunit">
    <text evidence="4">Monomer.</text>
</comment>
<sequence>MKKLRIGARDSRLSRIQVDIVARKIKQTLGIECEFVPIKTKGDIDKTKSLKDFKSPGVFVKEIELALLSREIDLAVHSLKDLPCEMDSNFEIIAVVEREDPRDVLVSKDGVGFYQLKPNAKVGTSSLRREVHLKNLRDDIQVVNIRGNIETRLSKIESEGLDGVVLAYAALKRLNLDSYVSYIFDVNEITPCPGQGAICIECLKDSPYKSILSKINDTDAYIQTQFERLVLKFLGGGCHSSIGVFCKTDQDKIYAFASLLRGDKLVKASIEGDKADFLSLANKLSNMLKS</sequence>
<keyword evidence="6 11" id="KW-0808">Transferase</keyword>
<name>A0A3T0D6I1_9FIRM</name>
<dbReference type="GO" id="GO:0005737">
    <property type="term" value="C:cytoplasm"/>
    <property type="evidence" value="ECO:0007669"/>
    <property type="project" value="UniProtKB-UniRule"/>
</dbReference>
<dbReference type="Gene3D" id="3.30.160.40">
    <property type="entry name" value="Porphobilinogen deaminase, C-terminal domain"/>
    <property type="match status" value="1"/>
</dbReference>
<dbReference type="GO" id="GO:0004418">
    <property type="term" value="F:hydroxymethylbilane synthase activity"/>
    <property type="evidence" value="ECO:0007669"/>
    <property type="project" value="UniProtKB-UniRule"/>
</dbReference>
<comment type="catalytic activity">
    <reaction evidence="8">
        <text>4 porphobilinogen + H2O = hydroxymethylbilane + 4 NH4(+)</text>
        <dbReference type="Rhea" id="RHEA:13185"/>
        <dbReference type="ChEBI" id="CHEBI:15377"/>
        <dbReference type="ChEBI" id="CHEBI:28938"/>
        <dbReference type="ChEBI" id="CHEBI:57845"/>
        <dbReference type="ChEBI" id="CHEBI:58126"/>
        <dbReference type="EC" id="2.5.1.61"/>
    </reaction>
</comment>
<keyword evidence="12" id="KW-1185">Reference proteome</keyword>
<dbReference type="EC" id="2.5.1.61" evidence="5 9"/>
<evidence type="ECO:0000256" key="8">
    <source>
        <dbReference type="ARBA" id="ARBA00048169"/>
    </source>
</evidence>
<evidence type="ECO:0000313" key="12">
    <source>
        <dbReference type="Proteomes" id="UP000282930"/>
    </source>
</evidence>
<evidence type="ECO:0000256" key="2">
    <source>
        <dbReference type="ARBA" id="ARBA00002869"/>
    </source>
</evidence>
<protein>
    <recommendedName>
        <fullName evidence="5 9">Hydroxymethylbilane synthase</fullName>
        <ecNumber evidence="5 9">2.5.1.61</ecNumber>
    </recommendedName>
</protein>
<dbReference type="CDD" id="cd13647">
    <property type="entry name" value="PBP2_PBGD_2"/>
    <property type="match status" value="1"/>
</dbReference>
<dbReference type="EMBL" id="CP034791">
    <property type="protein sequence ID" value="AZT90606.1"/>
    <property type="molecule type" value="Genomic_DNA"/>
</dbReference>
<organism evidence="11 12">
    <name type="scientific">Caldicellulosiruptor changbaiensis</name>
    <dbReference type="NCBI Taxonomy" id="1222016"/>
    <lineage>
        <taxon>Bacteria</taxon>
        <taxon>Bacillati</taxon>
        <taxon>Bacillota</taxon>
        <taxon>Bacillota incertae sedis</taxon>
        <taxon>Caldicellulosiruptorales</taxon>
        <taxon>Caldicellulosiruptoraceae</taxon>
        <taxon>Caldicellulosiruptor</taxon>
    </lineage>
</organism>
<dbReference type="RefSeq" id="WP_127352024.1">
    <property type="nucleotide sequence ID" value="NZ_CP034791.1"/>
</dbReference>
<keyword evidence="7" id="KW-0627">Porphyrin biosynthesis</keyword>
<dbReference type="PRINTS" id="PR00151">
    <property type="entry name" value="PORPHBDMNASE"/>
</dbReference>